<feature type="compositionally biased region" description="Basic residues" evidence="1">
    <location>
        <begin position="906"/>
        <end position="916"/>
    </location>
</feature>
<evidence type="ECO:0000313" key="2">
    <source>
        <dbReference type="EMBL" id="KAG6387748.1"/>
    </source>
</evidence>
<feature type="region of interest" description="Disordered" evidence="1">
    <location>
        <begin position="804"/>
        <end position="856"/>
    </location>
</feature>
<dbReference type="GO" id="GO:0030174">
    <property type="term" value="P:regulation of DNA-templated DNA replication initiation"/>
    <property type="evidence" value="ECO:0007669"/>
    <property type="project" value="TreeGrafter"/>
</dbReference>
<evidence type="ECO:0000256" key="1">
    <source>
        <dbReference type="SAM" id="MobiDB-lite"/>
    </source>
</evidence>
<evidence type="ECO:0008006" key="4">
    <source>
        <dbReference type="Google" id="ProtNLM"/>
    </source>
</evidence>
<accession>A0A8X8Z1A8</accession>
<feature type="compositionally biased region" description="Polar residues" evidence="1">
    <location>
        <begin position="840"/>
        <end position="851"/>
    </location>
</feature>
<dbReference type="AlphaFoldDB" id="A0A8X8Z1A8"/>
<reference evidence="2" key="1">
    <citation type="submission" date="2018-01" db="EMBL/GenBank/DDBJ databases">
        <authorList>
            <person name="Mao J.F."/>
        </authorList>
    </citation>
    <scope>NUCLEOTIDE SEQUENCE</scope>
    <source>
        <strain evidence="2">Huo1</strain>
        <tissue evidence="2">Leaf</tissue>
    </source>
</reference>
<dbReference type="GO" id="GO:0007095">
    <property type="term" value="P:mitotic G2 DNA damage checkpoint signaling"/>
    <property type="evidence" value="ECO:0007669"/>
    <property type="project" value="TreeGrafter"/>
</dbReference>
<keyword evidence="3" id="KW-1185">Reference proteome</keyword>
<gene>
    <name evidence="2" type="ORF">SASPL_152940</name>
</gene>
<dbReference type="InterPro" id="IPR026153">
    <property type="entry name" value="Treslin"/>
</dbReference>
<dbReference type="GO" id="GO:0005634">
    <property type="term" value="C:nucleus"/>
    <property type="evidence" value="ECO:0007669"/>
    <property type="project" value="InterPro"/>
</dbReference>
<dbReference type="EMBL" id="PNBA02000021">
    <property type="protein sequence ID" value="KAG6387748.1"/>
    <property type="molecule type" value="Genomic_DNA"/>
</dbReference>
<dbReference type="Proteomes" id="UP000298416">
    <property type="component" value="Unassembled WGS sequence"/>
</dbReference>
<name>A0A8X8Z1A8_SALSN</name>
<evidence type="ECO:0000313" key="3">
    <source>
        <dbReference type="Proteomes" id="UP000298416"/>
    </source>
</evidence>
<dbReference type="PANTHER" id="PTHR21556:SF2">
    <property type="entry name" value="TRESLIN"/>
    <property type="match status" value="1"/>
</dbReference>
<dbReference type="GO" id="GO:0033314">
    <property type="term" value="P:mitotic DNA replication checkpoint signaling"/>
    <property type="evidence" value="ECO:0007669"/>
    <property type="project" value="InterPro"/>
</dbReference>
<dbReference type="GO" id="GO:0006260">
    <property type="term" value="P:DNA replication"/>
    <property type="evidence" value="ECO:0007669"/>
    <property type="project" value="InterPro"/>
</dbReference>
<protein>
    <recommendedName>
        <fullName evidence="4">Treslin</fullName>
    </recommendedName>
</protein>
<feature type="compositionally biased region" description="Polar residues" evidence="1">
    <location>
        <begin position="823"/>
        <end position="832"/>
    </location>
</feature>
<feature type="region of interest" description="Disordered" evidence="1">
    <location>
        <begin position="888"/>
        <end position="918"/>
    </location>
</feature>
<organism evidence="2">
    <name type="scientific">Salvia splendens</name>
    <name type="common">Scarlet sage</name>
    <dbReference type="NCBI Taxonomy" id="180675"/>
    <lineage>
        <taxon>Eukaryota</taxon>
        <taxon>Viridiplantae</taxon>
        <taxon>Streptophyta</taxon>
        <taxon>Embryophyta</taxon>
        <taxon>Tracheophyta</taxon>
        <taxon>Spermatophyta</taxon>
        <taxon>Magnoliopsida</taxon>
        <taxon>eudicotyledons</taxon>
        <taxon>Gunneridae</taxon>
        <taxon>Pentapetalae</taxon>
        <taxon>asterids</taxon>
        <taxon>lamiids</taxon>
        <taxon>Lamiales</taxon>
        <taxon>Lamiaceae</taxon>
        <taxon>Nepetoideae</taxon>
        <taxon>Mentheae</taxon>
        <taxon>Salviinae</taxon>
        <taxon>Salvia</taxon>
        <taxon>Salvia subgen. Calosphace</taxon>
        <taxon>core Calosphace</taxon>
    </lineage>
</organism>
<feature type="compositionally biased region" description="Basic and acidic residues" evidence="1">
    <location>
        <begin position="813"/>
        <end position="822"/>
    </location>
</feature>
<dbReference type="GO" id="GO:0010212">
    <property type="term" value="P:response to ionizing radiation"/>
    <property type="evidence" value="ECO:0007669"/>
    <property type="project" value="InterPro"/>
</dbReference>
<dbReference type="GO" id="GO:0003682">
    <property type="term" value="F:chromatin binding"/>
    <property type="evidence" value="ECO:0007669"/>
    <property type="project" value="TreeGrafter"/>
</dbReference>
<reference evidence="2" key="2">
    <citation type="submission" date="2020-08" db="EMBL/GenBank/DDBJ databases">
        <title>Plant Genome Project.</title>
        <authorList>
            <person name="Zhang R.-G."/>
        </authorList>
    </citation>
    <scope>NUCLEOTIDE SEQUENCE</scope>
    <source>
        <strain evidence="2">Huo1</strain>
        <tissue evidence="2">Leaf</tissue>
    </source>
</reference>
<proteinExistence type="predicted"/>
<dbReference type="PANTHER" id="PTHR21556">
    <property type="entry name" value="TRESLIN"/>
    <property type="match status" value="1"/>
</dbReference>
<sequence>MANRQSLDFSKTQRVVLLIDLDPILTLQNPSPYFSAVISAANRLLRFPPLAATLSAFKLFFSSLSPLRCAAALPRDLSTHSLSFNLPQETLGSLSTTLNCISSSDLPNSACCPRASNAASSLLQLVHDYAWESEQDKLSGDGDFPDGGFVKIPSNLVVLFSPIGQSVNSLVDYLGMREFNDAFCAVREAFSVRDIHLSWVDVKIETDEIDEKKNGCGENLVTIRDGIRKTGWGFCSSDFIVLCSVLLPLGLIYPQIGLSFDFADFGGIRRRKYSGELNLEILDVKGKPLECKFCDLELVILKTLSCTIETDDIFNGAESRDSHSFFSRNAFWAQFGEETMKLHVKSVHSYNVQENTGGTSDIILVGECFQESQKDKKKSGADLFSDRVLEILHEEMGGLTCRDQFPTWQMFLSFLHMNGYWASISLSSSKGDMLVGSLKPLTAHLAVLHISDAGSLRGRSGFDGASLDFCIEEMIDSNTCSGSQTDASTSGNCKQHVDGKRKRGQRHLYQEMTWSSFRKAAFEGSNFDLFELYTARYLEKSKKLKFLKCWMKHISKVEESFLKILPVINSMGETSGFNVLSSKCSPVQEEVVPVSKVETQDAFLNILSKRIRHGLESGMDLQKLAERVVKFSIHWLNKKRESEVNTEAQPREATSDDPKNEDVVEKLIKLLLRSPKEMKEVHQNPSSSLSSEAIVREYELQILLRMEILLSDVAALMRESSKKKLLKQICSQLEIIQFLVAGGIHGHISLYDYVEHTIRARSFLDDIQHKVRYSDKLEDVVKDIYAEMDLLPFGEEDEAPSLLFNSEDSSQSWRDKHDRNNKGEANNLNHSVSAEGESSRPLTSMHTSLQESGIDDYARSLNEARERRERARRSAPFVSKALDLQRVWAPKQQPKATKCKYDPRPSKSKRKDKHTRSYSVVCETPMTGNKRVCSGAGTYDLGNSSFSTVSKALFQDN</sequence>
<comment type="caution">
    <text evidence="2">The sequence shown here is derived from an EMBL/GenBank/DDBJ whole genome shotgun (WGS) entry which is preliminary data.</text>
</comment>